<dbReference type="CDD" id="cd01400">
    <property type="entry name" value="6PGL"/>
    <property type="match status" value="1"/>
</dbReference>
<evidence type="ECO:0000256" key="5">
    <source>
        <dbReference type="ARBA" id="ARBA00013198"/>
    </source>
</evidence>
<comment type="similarity">
    <text evidence="4 7">Belongs to the glucosamine/galactosamine-6-phosphate isomerase family. 6-phosphogluconolactonase subfamily.</text>
</comment>
<dbReference type="NCBIfam" id="TIGR01198">
    <property type="entry name" value="pgl"/>
    <property type="match status" value="1"/>
</dbReference>
<reference evidence="9" key="1">
    <citation type="journal article" date="2021" name="Front. Microbiol.">
        <title>Comprehensive Comparative Genomics and Phenotyping of Methylobacterium Species.</title>
        <authorList>
            <person name="Alessa O."/>
            <person name="Ogura Y."/>
            <person name="Fujitani Y."/>
            <person name="Takami H."/>
            <person name="Hayashi T."/>
            <person name="Sahin N."/>
            <person name="Tani A."/>
        </authorList>
    </citation>
    <scope>NUCLEOTIDE SEQUENCE</scope>
    <source>
        <strain evidence="9">LMG 23639</strain>
    </source>
</reference>
<dbReference type="Gene3D" id="3.40.50.1360">
    <property type="match status" value="1"/>
</dbReference>
<comment type="caution">
    <text evidence="9">The sequence shown here is derived from an EMBL/GenBank/DDBJ whole genome shotgun (WGS) entry which is preliminary data.</text>
</comment>
<organism evidence="9 10">
    <name type="scientific">Methylobacterium jeotgali</name>
    <dbReference type="NCBI Taxonomy" id="381630"/>
    <lineage>
        <taxon>Bacteria</taxon>
        <taxon>Pseudomonadati</taxon>
        <taxon>Pseudomonadota</taxon>
        <taxon>Alphaproteobacteria</taxon>
        <taxon>Hyphomicrobiales</taxon>
        <taxon>Methylobacteriaceae</taxon>
        <taxon>Methylobacterium</taxon>
    </lineage>
</organism>
<keyword evidence="10" id="KW-1185">Reference proteome</keyword>
<evidence type="ECO:0000256" key="2">
    <source>
        <dbReference type="ARBA" id="ARBA00002681"/>
    </source>
</evidence>
<comment type="function">
    <text evidence="2 7">Hydrolysis of 6-phosphogluconolactone to 6-phosphogluconate.</text>
</comment>
<accession>A0ABQ4SVB5</accession>
<dbReference type="InterPro" id="IPR006148">
    <property type="entry name" value="Glc/Gal-6P_isomerase"/>
</dbReference>
<dbReference type="Proteomes" id="UP001055102">
    <property type="component" value="Unassembled WGS sequence"/>
</dbReference>
<evidence type="ECO:0000256" key="6">
    <source>
        <dbReference type="ARBA" id="ARBA00020337"/>
    </source>
</evidence>
<evidence type="ECO:0000313" key="10">
    <source>
        <dbReference type="Proteomes" id="UP001055102"/>
    </source>
</evidence>
<name>A0ABQ4SVB5_9HYPH</name>
<gene>
    <name evidence="9" type="primary">pgl_2</name>
    <name evidence="7" type="synonym">pgl</name>
    <name evidence="9" type="ORF">AOPFMNJM_1764</name>
</gene>
<feature type="domain" description="Glucosamine/galactosamine-6-phosphate isomerase" evidence="8">
    <location>
        <begin position="9"/>
        <end position="216"/>
    </location>
</feature>
<evidence type="ECO:0000256" key="4">
    <source>
        <dbReference type="ARBA" id="ARBA00010662"/>
    </source>
</evidence>
<evidence type="ECO:0000259" key="8">
    <source>
        <dbReference type="Pfam" id="PF01182"/>
    </source>
</evidence>
<comment type="pathway">
    <text evidence="3 7">Carbohydrate degradation; pentose phosphate pathway; D-ribulose 5-phosphate from D-glucose 6-phosphate (oxidative stage): step 2/3.</text>
</comment>
<dbReference type="Pfam" id="PF01182">
    <property type="entry name" value="Glucosamine_iso"/>
    <property type="match status" value="1"/>
</dbReference>
<dbReference type="PANTHER" id="PTHR11054">
    <property type="entry name" value="6-PHOSPHOGLUCONOLACTONASE"/>
    <property type="match status" value="1"/>
</dbReference>
<proteinExistence type="inferred from homology"/>
<evidence type="ECO:0000313" key="9">
    <source>
        <dbReference type="EMBL" id="GJE06445.1"/>
    </source>
</evidence>
<reference evidence="9" key="2">
    <citation type="submission" date="2021-08" db="EMBL/GenBank/DDBJ databases">
        <authorList>
            <person name="Tani A."/>
            <person name="Ola A."/>
            <person name="Ogura Y."/>
            <person name="Katsura K."/>
            <person name="Hayashi T."/>
        </authorList>
    </citation>
    <scope>NUCLEOTIDE SEQUENCE</scope>
    <source>
        <strain evidence="9">LMG 23639</strain>
    </source>
</reference>
<sequence length="224" mass="23772">MVVTERFPDLDAAVAACARRIVEGLGEALERSPRATFMVSGGQVPGKVLPRVARAGLDWSRLAVVSSDERFVAPDHPDSNEGTVRAALREAGGIAYHGIDVGLPLEEAARAHESTLRSLPWPPAVAYLGIGTDAHVASLFPDRPEIAGEAFVAGLPETAPHRHARITLGIPAIREAGRIVLVVNGPEKNAALDRALAPDADPLRTPITRLLREAAGEVHLLRCP</sequence>
<keyword evidence="7" id="KW-0378">Hydrolase</keyword>
<evidence type="ECO:0000256" key="7">
    <source>
        <dbReference type="RuleBase" id="RU365095"/>
    </source>
</evidence>
<dbReference type="RefSeq" id="WP_238275148.1">
    <property type="nucleotide sequence ID" value="NZ_BPQR01000029.1"/>
</dbReference>
<dbReference type="EMBL" id="BPQR01000029">
    <property type="protein sequence ID" value="GJE06445.1"/>
    <property type="molecule type" value="Genomic_DNA"/>
</dbReference>
<dbReference type="InterPro" id="IPR037171">
    <property type="entry name" value="NagB/RpiA_transferase-like"/>
</dbReference>
<evidence type="ECO:0000256" key="1">
    <source>
        <dbReference type="ARBA" id="ARBA00000832"/>
    </source>
</evidence>
<evidence type="ECO:0000256" key="3">
    <source>
        <dbReference type="ARBA" id="ARBA00004961"/>
    </source>
</evidence>
<dbReference type="PANTHER" id="PTHR11054:SF0">
    <property type="entry name" value="6-PHOSPHOGLUCONOLACTONASE"/>
    <property type="match status" value="1"/>
</dbReference>
<dbReference type="InterPro" id="IPR005900">
    <property type="entry name" value="6-phosphogluconolactonase_DevB"/>
</dbReference>
<dbReference type="EC" id="3.1.1.31" evidence="5 7"/>
<protein>
    <recommendedName>
        <fullName evidence="6 7">6-phosphogluconolactonase</fullName>
        <shortName evidence="7">6PGL</shortName>
        <ecNumber evidence="5 7">3.1.1.31</ecNumber>
    </recommendedName>
</protein>
<dbReference type="SUPFAM" id="SSF100950">
    <property type="entry name" value="NagB/RpiA/CoA transferase-like"/>
    <property type="match status" value="1"/>
</dbReference>
<comment type="catalytic activity">
    <reaction evidence="1 7">
        <text>6-phospho-D-glucono-1,5-lactone + H2O = 6-phospho-D-gluconate + H(+)</text>
        <dbReference type="Rhea" id="RHEA:12556"/>
        <dbReference type="ChEBI" id="CHEBI:15377"/>
        <dbReference type="ChEBI" id="CHEBI:15378"/>
        <dbReference type="ChEBI" id="CHEBI:57955"/>
        <dbReference type="ChEBI" id="CHEBI:58759"/>
        <dbReference type="EC" id="3.1.1.31"/>
    </reaction>
</comment>
<dbReference type="InterPro" id="IPR039104">
    <property type="entry name" value="6PGL"/>
</dbReference>